<gene>
    <name evidence="1" type="ORF">BIW11_11077</name>
</gene>
<dbReference type="EMBL" id="MNPL01014937">
    <property type="protein sequence ID" value="OQR71311.1"/>
    <property type="molecule type" value="Genomic_DNA"/>
</dbReference>
<dbReference type="InParanoid" id="A0A1V9XD39"/>
<accession>A0A1V9XD39</accession>
<dbReference type="Proteomes" id="UP000192247">
    <property type="component" value="Unassembled WGS sequence"/>
</dbReference>
<sequence length="120" mass="13405">MKSTFTSLRTCTQPDTTQNQVYVFIQRLETSLFMKRIIEGTQLCASPPDARGVNTANQYGQSGGYNERMTTLRQRQRTTEDGSVLLEIDAKTIRQVRSRCGGVRESDRSPMVVTVAAVVV</sequence>
<evidence type="ECO:0000313" key="1">
    <source>
        <dbReference type="EMBL" id="OQR71311.1"/>
    </source>
</evidence>
<dbReference type="AlphaFoldDB" id="A0A1V9XD39"/>
<proteinExistence type="predicted"/>
<keyword evidence="2" id="KW-1185">Reference proteome</keyword>
<organism evidence="1 2">
    <name type="scientific">Tropilaelaps mercedesae</name>
    <dbReference type="NCBI Taxonomy" id="418985"/>
    <lineage>
        <taxon>Eukaryota</taxon>
        <taxon>Metazoa</taxon>
        <taxon>Ecdysozoa</taxon>
        <taxon>Arthropoda</taxon>
        <taxon>Chelicerata</taxon>
        <taxon>Arachnida</taxon>
        <taxon>Acari</taxon>
        <taxon>Parasitiformes</taxon>
        <taxon>Mesostigmata</taxon>
        <taxon>Gamasina</taxon>
        <taxon>Dermanyssoidea</taxon>
        <taxon>Laelapidae</taxon>
        <taxon>Tropilaelaps</taxon>
    </lineage>
</organism>
<protein>
    <submittedName>
        <fullName evidence="1">Uncharacterized protein</fullName>
    </submittedName>
</protein>
<reference evidence="1 2" key="1">
    <citation type="journal article" date="2017" name="Gigascience">
        <title>Draft genome of the honey bee ectoparasitic mite, Tropilaelaps mercedesae, is shaped by the parasitic life history.</title>
        <authorList>
            <person name="Dong X."/>
            <person name="Armstrong S.D."/>
            <person name="Xia D."/>
            <person name="Makepeace B.L."/>
            <person name="Darby A.C."/>
            <person name="Kadowaki T."/>
        </authorList>
    </citation>
    <scope>NUCLEOTIDE SEQUENCE [LARGE SCALE GENOMIC DNA]</scope>
    <source>
        <strain evidence="1">Wuxi-XJTLU</strain>
    </source>
</reference>
<name>A0A1V9XD39_9ACAR</name>
<evidence type="ECO:0000313" key="2">
    <source>
        <dbReference type="Proteomes" id="UP000192247"/>
    </source>
</evidence>
<comment type="caution">
    <text evidence="1">The sequence shown here is derived from an EMBL/GenBank/DDBJ whole genome shotgun (WGS) entry which is preliminary data.</text>
</comment>